<evidence type="ECO:0000313" key="2">
    <source>
        <dbReference type="EMBL" id="WAQ98813.1"/>
    </source>
</evidence>
<evidence type="ECO:0000313" key="3">
    <source>
        <dbReference type="Proteomes" id="UP001164746"/>
    </source>
</evidence>
<feature type="non-terminal residue" evidence="2">
    <location>
        <position position="263"/>
    </location>
</feature>
<evidence type="ECO:0000259" key="1">
    <source>
        <dbReference type="Pfam" id="PF16026"/>
    </source>
</evidence>
<dbReference type="Pfam" id="PF16026">
    <property type="entry name" value="MIEAP"/>
    <property type="match status" value="1"/>
</dbReference>
<name>A0ABY7DPL3_MYAAR</name>
<organism evidence="2 3">
    <name type="scientific">Mya arenaria</name>
    <name type="common">Soft-shell clam</name>
    <dbReference type="NCBI Taxonomy" id="6604"/>
    <lineage>
        <taxon>Eukaryota</taxon>
        <taxon>Metazoa</taxon>
        <taxon>Spiralia</taxon>
        <taxon>Lophotrochozoa</taxon>
        <taxon>Mollusca</taxon>
        <taxon>Bivalvia</taxon>
        <taxon>Autobranchia</taxon>
        <taxon>Heteroconchia</taxon>
        <taxon>Euheterodonta</taxon>
        <taxon>Imparidentia</taxon>
        <taxon>Neoheterodontei</taxon>
        <taxon>Myida</taxon>
        <taxon>Myoidea</taxon>
        <taxon>Myidae</taxon>
        <taxon>Mya</taxon>
    </lineage>
</organism>
<gene>
    <name evidence="2" type="ORF">MAR_023186</name>
</gene>
<proteinExistence type="predicted"/>
<sequence length="263" mass="30352">TKLGEVYSELYDNEWTNAFDGLIRSGYDELEAIQTLKLTLLNIYDFCGKKAETMLTQTEEAVNCLFKEYKMLTGKKSIRTSYSYTFVALSLLFNFKNARPHLTVTRNQSREIRRSLNKLMQEYLLQSKWKPKTPAAAADRKLEPTYDVKIQPVYVTDKLKKLQKEMSESMVPVVQMAYLEASWDSGCVEELKPFIIKCIYVCWMMVVQNPQMCFFVPKSGTDVNTSMFKTYTRSGKAVDFIVWPVIMLHEKGSVVCKGVLQPK</sequence>
<reference evidence="2" key="1">
    <citation type="submission" date="2022-11" db="EMBL/GenBank/DDBJ databases">
        <title>Centuries of genome instability and evolution in soft-shell clam transmissible cancer (bioRxiv).</title>
        <authorList>
            <person name="Hart S.F.M."/>
            <person name="Yonemitsu M.A."/>
            <person name="Giersch R.M."/>
            <person name="Beal B.F."/>
            <person name="Arriagada G."/>
            <person name="Davis B.W."/>
            <person name="Ostrander E.A."/>
            <person name="Goff S.P."/>
            <person name="Metzger M.J."/>
        </authorList>
    </citation>
    <scope>NUCLEOTIDE SEQUENCE</scope>
    <source>
        <strain evidence="2">MELC-2E11</strain>
        <tissue evidence="2">Siphon/mantle</tissue>
    </source>
</reference>
<dbReference type="EMBL" id="CP111014">
    <property type="protein sequence ID" value="WAQ98813.1"/>
    <property type="molecule type" value="Genomic_DNA"/>
</dbReference>
<keyword evidence="3" id="KW-1185">Reference proteome</keyword>
<accession>A0ABY7DPL3</accession>
<protein>
    <recommendedName>
        <fullName evidence="1">Mitochondria-eating protein C-terminal domain-containing protein</fullName>
    </recommendedName>
</protein>
<dbReference type="Proteomes" id="UP001164746">
    <property type="component" value="Chromosome 3"/>
</dbReference>
<feature type="domain" description="Mitochondria-eating protein C-terminal" evidence="1">
    <location>
        <begin position="135"/>
        <end position="260"/>
    </location>
</feature>
<dbReference type="InterPro" id="IPR031981">
    <property type="entry name" value="MIEAP_C"/>
</dbReference>